<dbReference type="Pfam" id="PF19300">
    <property type="entry name" value="BPD_transp_1_N"/>
    <property type="match status" value="1"/>
</dbReference>
<evidence type="ECO:0000313" key="7">
    <source>
        <dbReference type="Proteomes" id="UP000286801"/>
    </source>
</evidence>
<dbReference type="Proteomes" id="UP000286801">
    <property type="component" value="Unassembled WGS sequence"/>
</dbReference>
<evidence type="ECO:0000256" key="2">
    <source>
        <dbReference type="ARBA" id="ARBA00022448"/>
    </source>
</evidence>
<evidence type="ECO:0000259" key="5">
    <source>
        <dbReference type="Pfam" id="PF19300"/>
    </source>
</evidence>
<dbReference type="InterPro" id="IPR045621">
    <property type="entry name" value="BPD_transp_1_N"/>
</dbReference>
<keyword evidence="3" id="KW-1003">Cell membrane</keyword>
<dbReference type="GO" id="GO:0005886">
    <property type="term" value="C:plasma membrane"/>
    <property type="evidence" value="ECO:0007669"/>
    <property type="project" value="UniProtKB-SubCell"/>
</dbReference>
<name>A0A432G753_9DELT</name>
<accession>A0A432G753</accession>
<feature type="domain" description="ABC transporter type 1 GsiC-like N-terminal" evidence="5">
    <location>
        <begin position="5"/>
        <end position="68"/>
    </location>
</feature>
<evidence type="ECO:0000256" key="1">
    <source>
        <dbReference type="ARBA" id="ARBA00004651"/>
    </source>
</evidence>
<evidence type="ECO:0000256" key="3">
    <source>
        <dbReference type="ARBA" id="ARBA00022475"/>
    </source>
</evidence>
<keyword evidence="4" id="KW-1133">Transmembrane helix</keyword>
<organism evidence="6 7">
    <name type="scientific">SAR324 cluster bacterium</name>
    <dbReference type="NCBI Taxonomy" id="2024889"/>
    <lineage>
        <taxon>Bacteria</taxon>
        <taxon>Deltaproteobacteria</taxon>
        <taxon>SAR324 cluster</taxon>
    </lineage>
</organism>
<proteinExistence type="predicted"/>
<dbReference type="AlphaFoldDB" id="A0A432G753"/>
<protein>
    <submittedName>
        <fullName evidence="6">ABC transporter permease</fullName>
    </submittedName>
</protein>
<keyword evidence="4" id="KW-0472">Membrane</keyword>
<comment type="subcellular location">
    <subcellularLocation>
        <location evidence="1">Cell membrane</location>
        <topology evidence="1">Multi-pass membrane protein</topology>
    </subcellularLocation>
</comment>
<dbReference type="EMBL" id="QNZL01000137">
    <property type="protein sequence ID" value="RTZ79646.1"/>
    <property type="molecule type" value="Genomic_DNA"/>
</dbReference>
<sequence>MIHILKIVAQRIALGLLTLFAISLIITFGVELLPGDLAEAILGQGATPETVKVFRTELGLDKPAHLRY</sequence>
<comment type="caution">
    <text evidence="6">The sequence shown here is derived from an EMBL/GenBank/DDBJ whole genome shotgun (WGS) entry which is preliminary data.</text>
</comment>
<evidence type="ECO:0000313" key="6">
    <source>
        <dbReference type="EMBL" id="RTZ79646.1"/>
    </source>
</evidence>
<reference evidence="6 7" key="1">
    <citation type="submission" date="2018-06" db="EMBL/GenBank/DDBJ databases">
        <title>Combined omics and stable isotope probing to characterize newly discovered Mariana Back-Arc vent microbial communities.</title>
        <authorList>
            <person name="Trembath-Reichert E."/>
            <person name="Huber J.A."/>
        </authorList>
    </citation>
    <scope>NUCLEOTIDE SEQUENCE [LARGE SCALE GENOMIC DNA]</scope>
    <source>
        <strain evidence="6">MAG 63_1</strain>
    </source>
</reference>
<feature type="transmembrane region" description="Helical" evidence="4">
    <location>
        <begin position="12"/>
        <end position="30"/>
    </location>
</feature>
<feature type="non-terminal residue" evidence="6">
    <location>
        <position position="68"/>
    </location>
</feature>
<evidence type="ECO:0000256" key="4">
    <source>
        <dbReference type="SAM" id="Phobius"/>
    </source>
</evidence>
<keyword evidence="2" id="KW-0813">Transport</keyword>
<gene>
    <name evidence="6" type="ORF">DSY97_04935</name>
</gene>
<keyword evidence="4" id="KW-0812">Transmembrane</keyword>